<sequence length="80" mass="8653">SEDTPLIWAAEMGSVSCAKLLLDAGTDPNAVEWDGWSALHRAARNGHLEITKLLLHHKAKLEQQDGKALMPLDWAAGSGH</sequence>
<dbReference type="Gene3D" id="1.25.40.20">
    <property type="entry name" value="Ankyrin repeat-containing domain"/>
    <property type="match status" value="1"/>
</dbReference>
<protein>
    <submittedName>
        <fullName evidence="4">Ankyrin repeat protein</fullName>
    </submittedName>
</protein>
<dbReference type="PANTHER" id="PTHR24201">
    <property type="entry name" value="ANK_REP_REGION DOMAIN-CONTAINING PROTEIN"/>
    <property type="match status" value="1"/>
</dbReference>
<feature type="repeat" description="ANK" evidence="3">
    <location>
        <begin position="34"/>
        <end position="66"/>
    </location>
</feature>
<dbReference type="STRING" id="1095630.A0A2J6T172"/>
<dbReference type="InterPro" id="IPR002110">
    <property type="entry name" value="Ankyrin_rpt"/>
</dbReference>
<keyword evidence="5" id="KW-1185">Reference proteome</keyword>
<organism evidence="4 5">
    <name type="scientific">Hyaloscypha bicolor E</name>
    <dbReference type="NCBI Taxonomy" id="1095630"/>
    <lineage>
        <taxon>Eukaryota</taxon>
        <taxon>Fungi</taxon>
        <taxon>Dikarya</taxon>
        <taxon>Ascomycota</taxon>
        <taxon>Pezizomycotina</taxon>
        <taxon>Leotiomycetes</taxon>
        <taxon>Helotiales</taxon>
        <taxon>Hyaloscyphaceae</taxon>
        <taxon>Hyaloscypha</taxon>
        <taxon>Hyaloscypha bicolor</taxon>
    </lineage>
</organism>
<feature type="repeat" description="ANK" evidence="3">
    <location>
        <begin position="1"/>
        <end position="33"/>
    </location>
</feature>
<dbReference type="OrthoDB" id="426293at2759"/>
<evidence type="ECO:0000256" key="3">
    <source>
        <dbReference type="PROSITE-ProRule" id="PRU00023"/>
    </source>
</evidence>
<feature type="non-terminal residue" evidence="4">
    <location>
        <position position="1"/>
    </location>
</feature>
<reference evidence="4 5" key="1">
    <citation type="submission" date="2016-04" db="EMBL/GenBank/DDBJ databases">
        <title>A degradative enzymes factory behind the ericoid mycorrhizal symbiosis.</title>
        <authorList>
            <consortium name="DOE Joint Genome Institute"/>
            <person name="Martino E."/>
            <person name="Morin E."/>
            <person name="Grelet G."/>
            <person name="Kuo A."/>
            <person name="Kohler A."/>
            <person name="Daghino S."/>
            <person name="Barry K."/>
            <person name="Choi C."/>
            <person name="Cichocki N."/>
            <person name="Clum A."/>
            <person name="Copeland A."/>
            <person name="Hainaut M."/>
            <person name="Haridas S."/>
            <person name="Labutti K."/>
            <person name="Lindquist E."/>
            <person name="Lipzen A."/>
            <person name="Khouja H.-R."/>
            <person name="Murat C."/>
            <person name="Ohm R."/>
            <person name="Olson A."/>
            <person name="Spatafora J."/>
            <person name="Veneault-Fourrey C."/>
            <person name="Henrissat B."/>
            <person name="Grigoriev I."/>
            <person name="Martin F."/>
            <person name="Perotto S."/>
        </authorList>
    </citation>
    <scope>NUCLEOTIDE SEQUENCE [LARGE SCALE GENOMIC DNA]</scope>
    <source>
        <strain evidence="4 5">E</strain>
    </source>
</reference>
<dbReference type="EMBL" id="KZ613847">
    <property type="protein sequence ID" value="PMD56775.1"/>
    <property type="molecule type" value="Genomic_DNA"/>
</dbReference>
<dbReference type="AlphaFoldDB" id="A0A2J6T172"/>
<evidence type="ECO:0000256" key="1">
    <source>
        <dbReference type="ARBA" id="ARBA00022737"/>
    </source>
</evidence>
<dbReference type="InterPro" id="IPR036770">
    <property type="entry name" value="Ankyrin_rpt-contain_sf"/>
</dbReference>
<proteinExistence type="predicted"/>
<evidence type="ECO:0000313" key="5">
    <source>
        <dbReference type="Proteomes" id="UP000235371"/>
    </source>
</evidence>
<feature type="non-terminal residue" evidence="4">
    <location>
        <position position="80"/>
    </location>
</feature>
<dbReference type="PROSITE" id="PS50088">
    <property type="entry name" value="ANK_REPEAT"/>
    <property type="match status" value="2"/>
</dbReference>
<accession>A0A2J6T172</accession>
<dbReference type="SMART" id="SM00248">
    <property type="entry name" value="ANK"/>
    <property type="match status" value="2"/>
</dbReference>
<dbReference type="PROSITE" id="PS50297">
    <property type="entry name" value="ANK_REP_REGION"/>
    <property type="match status" value="2"/>
</dbReference>
<dbReference type="SUPFAM" id="SSF48403">
    <property type="entry name" value="Ankyrin repeat"/>
    <property type="match status" value="1"/>
</dbReference>
<evidence type="ECO:0000256" key="2">
    <source>
        <dbReference type="ARBA" id="ARBA00023043"/>
    </source>
</evidence>
<name>A0A2J6T172_9HELO</name>
<keyword evidence="2 3" id="KW-0040">ANK repeat</keyword>
<evidence type="ECO:0000313" key="4">
    <source>
        <dbReference type="EMBL" id="PMD56775.1"/>
    </source>
</evidence>
<dbReference type="RefSeq" id="XP_024733679.1">
    <property type="nucleotide sequence ID" value="XM_024873104.1"/>
</dbReference>
<gene>
    <name evidence="4" type="ORF">K444DRAFT_485843</name>
</gene>
<dbReference type="InterPro" id="IPR050776">
    <property type="entry name" value="Ank_Repeat/CDKN_Inhibitor"/>
</dbReference>
<dbReference type="Pfam" id="PF12796">
    <property type="entry name" value="Ank_2"/>
    <property type="match status" value="1"/>
</dbReference>
<dbReference type="Proteomes" id="UP000235371">
    <property type="component" value="Unassembled WGS sequence"/>
</dbReference>
<dbReference type="InParanoid" id="A0A2J6T172"/>
<keyword evidence="1" id="KW-0677">Repeat</keyword>
<dbReference type="GeneID" id="36581184"/>